<name>A0A5N3WRT3_MUNMU</name>
<feature type="transmembrane region" description="Helical" evidence="1">
    <location>
        <begin position="85"/>
        <end position="106"/>
    </location>
</feature>
<sequence length="220" mass="25890">MDLTLNATEYYLFALYISPATDLLIIINLSMYNLYSFFATLSYYFIMHSAQPVPWISIPIFPPFLLEVRGYSKLYDGIGEFPYGWFQLTAGIFTFLFFTDMLIYWIHKGFHQRLVLTSFVSHAFHLLDDVLQSLPYHRYPFMFPLHMVVYLGSYILALIINGSTHHTDYHMLVDYSYGQYFTLWDRTGALFKNPSSFEGNGPLSYVRMTRRKQKSCRKCL</sequence>
<evidence type="ECO:0000313" key="3">
    <source>
        <dbReference type="Proteomes" id="UP000326458"/>
    </source>
</evidence>
<evidence type="ECO:0000256" key="1">
    <source>
        <dbReference type="SAM" id="Phobius"/>
    </source>
</evidence>
<dbReference type="Proteomes" id="UP000326458">
    <property type="component" value="Unassembled WGS sequence"/>
</dbReference>
<dbReference type="EMBL" id="VCEA01000001">
    <property type="protein sequence ID" value="KAB0364123.1"/>
    <property type="molecule type" value="Genomic_DNA"/>
</dbReference>
<reference evidence="2 3" key="1">
    <citation type="submission" date="2019-06" db="EMBL/GenBank/DDBJ databases">
        <title>Discovery of a novel chromosome fission-fusion reversal in muntjac.</title>
        <authorList>
            <person name="Mudd A.B."/>
            <person name="Bredeson J.V."/>
            <person name="Baum R."/>
            <person name="Hockemeyer D."/>
            <person name="Rokhsar D.S."/>
        </authorList>
    </citation>
    <scope>NUCLEOTIDE SEQUENCE [LARGE SCALE GENOMIC DNA]</scope>
    <source>
        <strain evidence="2">UTSW_UCB_Mm</strain>
        <tissue evidence="2">Fibroblast cell line</tissue>
    </source>
</reference>
<organism evidence="2 3">
    <name type="scientific">Muntiacus muntjak</name>
    <name type="common">Barking deer</name>
    <name type="synonym">Indian muntjac</name>
    <dbReference type="NCBI Taxonomy" id="9888"/>
    <lineage>
        <taxon>Eukaryota</taxon>
        <taxon>Metazoa</taxon>
        <taxon>Chordata</taxon>
        <taxon>Craniata</taxon>
        <taxon>Vertebrata</taxon>
        <taxon>Euteleostomi</taxon>
        <taxon>Mammalia</taxon>
        <taxon>Eutheria</taxon>
        <taxon>Laurasiatheria</taxon>
        <taxon>Artiodactyla</taxon>
        <taxon>Ruminantia</taxon>
        <taxon>Pecora</taxon>
        <taxon>Cervidae</taxon>
        <taxon>Muntiacinae</taxon>
        <taxon>Muntiacus</taxon>
    </lineage>
</organism>
<dbReference type="AlphaFoldDB" id="A0A5N3WRT3"/>
<comment type="caution">
    <text evidence="2">The sequence shown here is derived from an EMBL/GenBank/DDBJ whole genome shotgun (WGS) entry which is preliminary data.</text>
</comment>
<gene>
    <name evidence="2" type="ORF">FD754_008279</name>
</gene>
<feature type="transmembrane region" description="Helical" evidence="1">
    <location>
        <begin position="141"/>
        <end position="160"/>
    </location>
</feature>
<evidence type="ECO:0000313" key="2">
    <source>
        <dbReference type="EMBL" id="KAB0364123.1"/>
    </source>
</evidence>
<accession>A0A5N3WRT3</accession>
<feature type="transmembrane region" description="Helical" evidence="1">
    <location>
        <begin position="12"/>
        <end position="31"/>
    </location>
</feature>
<keyword evidence="1" id="KW-1133">Transmembrane helix</keyword>
<keyword evidence="3" id="KW-1185">Reference proteome</keyword>
<proteinExistence type="predicted"/>
<keyword evidence="1" id="KW-0812">Transmembrane</keyword>
<feature type="transmembrane region" description="Helical" evidence="1">
    <location>
        <begin position="43"/>
        <end position="65"/>
    </location>
</feature>
<keyword evidence="1" id="KW-0472">Membrane</keyword>
<protein>
    <recommendedName>
        <fullName evidence="4">Fatty acid hydroxylase domain-containing protein</fullName>
    </recommendedName>
</protein>
<evidence type="ECO:0008006" key="4">
    <source>
        <dbReference type="Google" id="ProtNLM"/>
    </source>
</evidence>